<proteinExistence type="predicted"/>
<evidence type="ECO:0000313" key="2">
    <source>
        <dbReference type="Proteomes" id="UP000325002"/>
    </source>
</evidence>
<dbReference type="Proteomes" id="UP000325002">
    <property type="component" value="Unassembled WGS sequence"/>
</dbReference>
<organism evidence="1 2">
    <name type="scientific">Brachyspira aalborgi</name>
    <dbReference type="NCBI Taxonomy" id="29522"/>
    <lineage>
        <taxon>Bacteria</taxon>
        <taxon>Pseudomonadati</taxon>
        <taxon>Spirochaetota</taxon>
        <taxon>Spirochaetia</taxon>
        <taxon>Brachyspirales</taxon>
        <taxon>Brachyspiraceae</taxon>
        <taxon>Brachyspira</taxon>
    </lineage>
</organism>
<sequence length="182" mass="21089">MLYNNIMVKTIKNILILFAIIIVLFSCEKNNNKTVHIGNFSVIMPENFERGFLDRAINIDKTVIDYETYGLETKTAIYGIEYSKYKFSIKIENIKNNIINNLKNHFAIKEYKIVSEGYVDGKNNCYQVLSSFYYGPNLTYNKSFIMINNGNEVIKITCMYNANSKKDDKRIDNIIASVKLID</sequence>
<dbReference type="EMBL" id="SAYD01000021">
    <property type="protein sequence ID" value="TXJ36929.1"/>
    <property type="molecule type" value="Genomic_DNA"/>
</dbReference>
<evidence type="ECO:0000313" key="1">
    <source>
        <dbReference type="EMBL" id="TXJ36929.1"/>
    </source>
</evidence>
<gene>
    <name evidence="1" type="ORF">EPJ81_11455</name>
</gene>
<accession>A0A5C8EG32</accession>
<name>A0A5C8EG32_9SPIR</name>
<protein>
    <submittedName>
        <fullName evidence="1">Uncharacterized protein</fullName>
    </submittedName>
</protein>
<dbReference type="AlphaFoldDB" id="A0A5C8EG32"/>
<reference evidence="1 2" key="1">
    <citation type="journal article" date="1992" name="Lakartidningen">
        <title>[Penicillin V and not amoxicillin is the first choice preparation in acute otitis].</title>
        <authorList>
            <person name="Kamme C."/>
            <person name="Lundgren K."/>
            <person name="Prellner K."/>
        </authorList>
    </citation>
    <scope>NUCLEOTIDE SEQUENCE [LARGE SCALE GENOMIC DNA]</scope>
    <source>
        <strain evidence="1 2">PC3997IV</strain>
    </source>
</reference>
<comment type="caution">
    <text evidence="1">The sequence shown here is derived from an EMBL/GenBank/DDBJ whole genome shotgun (WGS) entry which is preliminary data.</text>
</comment>